<dbReference type="SUPFAM" id="SSF51126">
    <property type="entry name" value="Pectin lyase-like"/>
    <property type="match status" value="1"/>
</dbReference>
<comment type="caution">
    <text evidence="2">The sequence shown here is derived from an EMBL/GenBank/DDBJ whole genome shotgun (WGS) entry which is preliminary data.</text>
</comment>
<accession>A0A5B1LMS7</accession>
<dbReference type="Proteomes" id="UP000325003">
    <property type="component" value="Unassembled WGS sequence"/>
</dbReference>
<protein>
    <submittedName>
        <fullName evidence="2">Uncharacterized protein</fullName>
    </submittedName>
</protein>
<evidence type="ECO:0000313" key="2">
    <source>
        <dbReference type="EMBL" id="KAA1421814.1"/>
    </source>
</evidence>
<name>A0A5B1LMS7_9ACTN</name>
<proteinExistence type="predicted"/>
<feature type="signal peptide" evidence="1">
    <location>
        <begin position="1"/>
        <end position="29"/>
    </location>
</feature>
<evidence type="ECO:0000313" key="3">
    <source>
        <dbReference type="Proteomes" id="UP000325003"/>
    </source>
</evidence>
<keyword evidence="1" id="KW-0732">Signal</keyword>
<reference evidence="2 3" key="2">
    <citation type="submission" date="2019-09" db="EMBL/GenBank/DDBJ databases">
        <authorList>
            <person name="Jin C."/>
        </authorList>
    </citation>
    <scope>NUCLEOTIDE SEQUENCE [LARGE SCALE GENOMIC DNA]</scope>
    <source>
        <strain evidence="2 3">BN130099</strain>
    </source>
</reference>
<organism evidence="2 3">
    <name type="scientific">Nocardioides humilatus</name>
    <dbReference type="NCBI Taxonomy" id="2607660"/>
    <lineage>
        <taxon>Bacteria</taxon>
        <taxon>Bacillati</taxon>
        <taxon>Actinomycetota</taxon>
        <taxon>Actinomycetes</taxon>
        <taxon>Propionibacteriales</taxon>
        <taxon>Nocardioidaceae</taxon>
        <taxon>Nocardioides</taxon>
    </lineage>
</organism>
<gene>
    <name evidence="2" type="ORF">F0U44_05970</name>
</gene>
<dbReference type="AlphaFoldDB" id="A0A5B1LMS7"/>
<keyword evidence="3" id="KW-1185">Reference proteome</keyword>
<reference evidence="2 3" key="1">
    <citation type="submission" date="2019-09" db="EMBL/GenBank/DDBJ databases">
        <title>Nocardioides panacisoli sp. nov., isolated from the soil of a ginseng field.</title>
        <authorList>
            <person name="Cho C."/>
        </authorList>
    </citation>
    <scope>NUCLEOTIDE SEQUENCE [LARGE SCALE GENOMIC DNA]</scope>
    <source>
        <strain evidence="2 3">BN130099</strain>
    </source>
</reference>
<dbReference type="EMBL" id="VUJV01000001">
    <property type="protein sequence ID" value="KAA1421814.1"/>
    <property type="molecule type" value="Genomic_DNA"/>
</dbReference>
<dbReference type="RefSeq" id="WP_149727275.1">
    <property type="nucleotide sequence ID" value="NZ_VUJV01000001.1"/>
</dbReference>
<feature type="chain" id="PRO_5023072555" evidence="1">
    <location>
        <begin position="30"/>
        <end position="145"/>
    </location>
</feature>
<evidence type="ECO:0000256" key="1">
    <source>
        <dbReference type="SAM" id="SignalP"/>
    </source>
</evidence>
<dbReference type="InterPro" id="IPR011050">
    <property type="entry name" value="Pectin_lyase_fold/virulence"/>
</dbReference>
<sequence length="145" mass="14436">MLKSSLRATLAGSLSAIGLAALPAPPAHAATTHFYVAEGGTDSGTCASVASPCLTVSYALALVEHEATVHVSGTIHDEIFISGLQYSTVITGEDAASPAVLDGAGSFTVVSRTGGALRCCGTWSSTTAKPTPLAAWAVASSTSAR</sequence>